<dbReference type="HOGENOM" id="CLU_2922153_0_0_1"/>
<name>A0A0C2TNV5_AMAMK</name>
<reference evidence="1 2" key="1">
    <citation type="submission" date="2014-04" db="EMBL/GenBank/DDBJ databases">
        <title>Evolutionary Origins and Diversification of the Mycorrhizal Mutualists.</title>
        <authorList>
            <consortium name="DOE Joint Genome Institute"/>
            <consortium name="Mycorrhizal Genomics Consortium"/>
            <person name="Kohler A."/>
            <person name="Kuo A."/>
            <person name="Nagy L.G."/>
            <person name="Floudas D."/>
            <person name="Copeland A."/>
            <person name="Barry K.W."/>
            <person name="Cichocki N."/>
            <person name="Veneault-Fourrey C."/>
            <person name="LaButti K."/>
            <person name="Lindquist E.A."/>
            <person name="Lipzen A."/>
            <person name="Lundell T."/>
            <person name="Morin E."/>
            <person name="Murat C."/>
            <person name="Riley R."/>
            <person name="Ohm R."/>
            <person name="Sun H."/>
            <person name="Tunlid A."/>
            <person name="Henrissat B."/>
            <person name="Grigoriev I.V."/>
            <person name="Hibbett D.S."/>
            <person name="Martin F."/>
        </authorList>
    </citation>
    <scope>NUCLEOTIDE SEQUENCE [LARGE SCALE GENOMIC DNA]</scope>
    <source>
        <strain evidence="1 2">Koide BX008</strain>
    </source>
</reference>
<organism evidence="1 2">
    <name type="scientific">Amanita muscaria (strain Koide BX008)</name>
    <dbReference type="NCBI Taxonomy" id="946122"/>
    <lineage>
        <taxon>Eukaryota</taxon>
        <taxon>Fungi</taxon>
        <taxon>Dikarya</taxon>
        <taxon>Basidiomycota</taxon>
        <taxon>Agaricomycotina</taxon>
        <taxon>Agaricomycetes</taxon>
        <taxon>Agaricomycetidae</taxon>
        <taxon>Agaricales</taxon>
        <taxon>Pluteineae</taxon>
        <taxon>Amanitaceae</taxon>
        <taxon>Amanita</taxon>
    </lineage>
</organism>
<evidence type="ECO:0000313" key="1">
    <source>
        <dbReference type="EMBL" id="KIL68869.1"/>
    </source>
</evidence>
<dbReference type="InParanoid" id="A0A0C2TNV5"/>
<dbReference type="AlphaFoldDB" id="A0A0C2TNV5"/>
<accession>A0A0C2TNV5</accession>
<keyword evidence="2" id="KW-1185">Reference proteome</keyword>
<proteinExistence type="predicted"/>
<evidence type="ECO:0000313" key="2">
    <source>
        <dbReference type="Proteomes" id="UP000054549"/>
    </source>
</evidence>
<dbReference type="Proteomes" id="UP000054549">
    <property type="component" value="Unassembled WGS sequence"/>
</dbReference>
<sequence length="61" mass="6633">MTPTPYLSTKDHVASLISDMLCNRCDSAVARLLITEKVLMVMDMGTLSFAVSIDGPDETAR</sequence>
<dbReference type="EMBL" id="KN818227">
    <property type="protein sequence ID" value="KIL68869.1"/>
    <property type="molecule type" value="Genomic_DNA"/>
</dbReference>
<gene>
    <name evidence="1" type="ORF">M378DRAFT_158002</name>
</gene>
<protein>
    <submittedName>
        <fullName evidence="1">Uncharacterized protein</fullName>
    </submittedName>
</protein>